<dbReference type="EMBL" id="JAERRH010000007">
    <property type="protein sequence ID" value="MBL1106828.1"/>
    <property type="molecule type" value="Genomic_DNA"/>
</dbReference>
<name>A0ABS1P3E5_9ACTN</name>
<dbReference type="InterPro" id="IPR045701">
    <property type="entry name" value="DUF6059"/>
</dbReference>
<gene>
    <name evidence="1" type="ORF">JK361_19840</name>
</gene>
<reference evidence="1 2" key="1">
    <citation type="submission" date="2021-01" db="EMBL/GenBank/DDBJ databases">
        <title>WGS of actinomycetes isolated from Thailand.</title>
        <authorList>
            <person name="Thawai C."/>
        </authorList>
    </citation>
    <scope>NUCLEOTIDE SEQUENCE [LARGE SCALE GENOMIC DNA]</scope>
    <source>
        <strain evidence="1 2">CH5-8</strain>
    </source>
</reference>
<proteinExistence type="predicted"/>
<dbReference type="RefSeq" id="WP_201820027.1">
    <property type="nucleotide sequence ID" value="NZ_JAERRH010000007.1"/>
</dbReference>
<evidence type="ECO:0000313" key="2">
    <source>
        <dbReference type="Proteomes" id="UP000621386"/>
    </source>
</evidence>
<keyword evidence="2" id="KW-1185">Reference proteome</keyword>
<evidence type="ECO:0000313" key="1">
    <source>
        <dbReference type="EMBL" id="MBL1106828.1"/>
    </source>
</evidence>
<dbReference type="Pfam" id="PF19534">
    <property type="entry name" value="DUF6059"/>
    <property type="match status" value="1"/>
</dbReference>
<protein>
    <submittedName>
        <fullName evidence="1">Uncharacterized protein</fullName>
    </submittedName>
</protein>
<accession>A0ABS1P3E5</accession>
<dbReference type="Proteomes" id="UP000621386">
    <property type="component" value="Unassembled WGS sequence"/>
</dbReference>
<sequence length="96" mass="10756">MRNVLAVFGRALVKVLTLPGLQALGFWFGSVMPWPMSYGAWDEPVRWVPGAPDGTGRLVEPPPLHPERVRDDLPLTELELRLSRELSAVSPEWPAR</sequence>
<organism evidence="1 2">
    <name type="scientific">Streptomyces musisoli</name>
    <dbReference type="NCBI Taxonomy" id="2802280"/>
    <lineage>
        <taxon>Bacteria</taxon>
        <taxon>Bacillati</taxon>
        <taxon>Actinomycetota</taxon>
        <taxon>Actinomycetes</taxon>
        <taxon>Kitasatosporales</taxon>
        <taxon>Streptomycetaceae</taxon>
        <taxon>Streptomyces</taxon>
    </lineage>
</organism>
<comment type="caution">
    <text evidence="1">The sequence shown here is derived from an EMBL/GenBank/DDBJ whole genome shotgun (WGS) entry which is preliminary data.</text>
</comment>